<organism evidence="2 3">
    <name type="scientific">Candidatus Yanofskybacteria bacterium RIFCSPHIGHO2_01_FULL_41_53</name>
    <dbReference type="NCBI Taxonomy" id="1802663"/>
    <lineage>
        <taxon>Bacteria</taxon>
        <taxon>Candidatus Yanofskyibacteriota</taxon>
    </lineage>
</organism>
<evidence type="ECO:0008006" key="4">
    <source>
        <dbReference type="Google" id="ProtNLM"/>
    </source>
</evidence>
<protein>
    <recommendedName>
        <fullName evidence="4">NERD domain-containing protein</fullName>
    </recommendedName>
</protein>
<proteinExistence type="predicted"/>
<sequence>MIGLAQKLFSYLFLVILVAVIAFVNWRWPFYNWFGDTPIYRFIWLGIFFILFDFTFEILSKALKQVRLMAEAMSFGKDLKKISDGFKVVHNVSLPSHLIAEYVVVGSSGVWLLSLRDDWGRIKFNGDDLVRDGQALKGLFTGSLEKSYALASFIKEKLGRNFIVSSVIIFLSNKAYLEEVPSNIRGVFISSRGNAISLIENTDIQLIDQKTIEDIVKIFKK</sequence>
<feature type="transmembrane region" description="Helical" evidence="1">
    <location>
        <begin position="9"/>
        <end position="28"/>
    </location>
</feature>
<comment type="caution">
    <text evidence="2">The sequence shown here is derived from an EMBL/GenBank/DDBJ whole genome shotgun (WGS) entry which is preliminary data.</text>
</comment>
<keyword evidence="1" id="KW-1133">Transmembrane helix</keyword>
<evidence type="ECO:0000313" key="3">
    <source>
        <dbReference type="Proteomes" id="UP000177117"/>
    </source>
</evidence>
<keyword evidence="1" id="KW-0812">Transmembrane</keyword>
<evidence type="ECO:0000256" key="1">
    <source>
        <dbReference type="SAM" id="Phobius"/>
    </source>
</evidence>
<dbReference type="AlphaFoldDB" id="A0A1F8EK40"/>
<keyword evidence="1" id="KW-0472">Membrane</keyword>
<accession>A0A1F8EK40</accession>
<feature type="transmembrane region" description="Helical" evidence="1">
    <location>
        <begin position="40"/>
        <end position="59"/>
    </location>
</feature>
<evidence type="ECO:0000313" key="2">
    <source>
        <dbReference type="EMBL" id="OGN00439.1"/>
    </source>
</evidence>
<dbReference type="Proteomes" id="UP000177117">
    <property type="component" value="Unassembled WGS sequence"/>
</dbReference>
<dbReference type="EMBL" id="MGJD01000021">
    <property type="protein sequence ID" value="OGN00439.1"/>
    <property type="molecule type" value="Genomic_DNA"/>
</dbReference>
<name>A0A1F8EK40_9BACT</name>
<reference evidence="2 3" key="1">
    <citation type="journal article" date="2016" name="Nat. Commun.">
        <title>Thousands of microbial genomes shed light on interconnected biogeochemical processes in an aquifer system.</title>
        <authorList>
            <person name="Anantharaman K."/>
            <person name="Brown C.T."/>
            <person name="Hug L.A."/>
            <person name="Sharon I."/>
            <person name="Castelle C.J."/>
            <person name="Probst A.J."/>
            <person name="Thomas B.C."/>
            <person name="Singh A."/>
            <person name="Wilkins M.J."/>
            <person name="Karaoz U."/>
            <person name="Brodie E.L."/>
            <person name="Williams K.H."/>
            <person name="Hubbard S.S."/>
            <person name="Banfield J.F."/>
        </authorList>
    </citation>
    <scope>NUCLEOTIDE SEQUENCE [LARGE SCALE GENOMIC DNA]</scope>
</reference>
<gene>
    <name evidence="2" type="ORF">A2650_03565</name>
</gene>